<sequence>MRLPFPSDLSLMGCEKDVVGDVAWSRGDFACGFAWSLRVRRGTRRALASVLSTLRVVVCLGVTWCNVNLDCLVMREWTRRETKRTGSCMPLTNIADSNLSNFEAEQGNEEFLFDMDCENARRDLLSKQDETLEEDEDRAEGITSQPNWYPTASKLSMPPKRTDVDGRSRLQRAGTIPGIRRMEMISCQPQQAS</sequence>
<organism evidence="2 3">
    <name type="scientific">Malus domestica</name>
    <name type="common">Apple</name>
    <name type="synonym">Pyrus malus</name>
    <dbReference type="NCBI Taxonomy" id="3750"/>
    <lineage>
        <taxon>Eukaryota</taxon>
        <taxon>Viridiplantae</taxon>
        <taxon>Streptophyta</taxon>
        <taxon>Embryophyta</taxon>
        <taxon>Tracheophyta</taxon>
        <taxon>Spermatophyta</taxon>
        <taxon>Magnoliopsida</taxon>
        <taxon>eudicotyledons</taxon>
        <taxon>Gunneridae</taxon>
        <taxon>Pentapetalae</taxon>
        <taxon>rosids</taxon>
        <taxon>fabids</taxon>
        <taxon>Rosales</taxon>
        <taxon>Rosaceae</taxon>
        <taxon>Amygdaloideae</taxon>
        <taxon>Maleae</taxon>
        <taxon>Malus</taxon>
    </lineage>
</organism>
<dbReference type="AlphaFoldDB" id="A0A498JNL4"/>
<accession>A0A498JNL4</accession>
<protein>
    <submittedName>
        <fullName evidence="2">Uncharacterized protein</fullName>
    </submittedName>
</protein>
<gene>
    <name evidence="2" type="ORF">DVH24_008981</name>
</gene>
<feature type="compositionally biased region" description="Polar residues" evidence="1">
    <location>
        <begin position="142"/>
        <end position="154"/>
    </location>
</feature>
<dbReference type="EMBL" id="RDQH01000332">
    <property type="protein sequence ID" value="RXH96477.1"/>
    <property type="molecule type" value="Genomic_DNA"/>
</dbReference>
<reference evidence="2 3" key="1">
    <citation type="submission" date="2018-10" db="EMBL/GenBank/DDBJ databases">
        <title>A high-quality apple genome assembly.</title>
        <authorList>
            <person name="Hu J."/>
        </authorList>
    </citation>
    <scope>NUCLEOTIDE SEQUENCE [LARGE SCALE GENOMIC DNA]</scope>
    <source>
        <strain evidence="3">cv. HFTH1</strain>
        <tissue evidence="2">Young leaf</tissue>
    </source>
</reference>
<name>A0A498JNL4_MALDO</name>
<evidence type="ECO:0000313" key="3">
    <source>
        <dbReference type="Proteomes" id="UP000290289"/>
    </source>
</evidence>
<proteinExistence type="predicted"/>
<feature type="region of interest" description="Disordered" evidence="1">
    <location>
        <begin position="129"/>
        <end position="175"/>
    </location>
</feature>
<evidence type="ECO:0000313" key="2">
    <source>
        <dbReference type="EMBL" id="RXH96477.1"/>
    </source>
</evidence>
<comment type="caution">
    <text evidence="2">The sequence shown here is derived from an EMBL/GenBank/DDBJ whole genome shotgun (WGS) entry which is preliminary data.</text>
</comment>
<keyword evidence="3" id="KW-1185">Reference proteome</keyword>
<evidence type="ECO:0000256" key="1">
    <source>
        <dbReference type="SAM" id="MobiDB-lite"/>
    </source>
</evidence>
<dbReference type="Proteomes" id="UP000290289">
    <property type="component" value="Chromosome 6"/>
</dbReference>